<evidence type="ECO:0000313" key="2">
    <source>
        <dbReference type="Proteomes" id="UP000427842"/>
    </source>
</evidence>
<comment type="caution">
    <text evidence="1">The sequence shown here is derived from an EMBL/GenBank/DDBJ whole genome shotgun (WGS) entry which is preliminary data.</text>
</comment>
<sequence>MQEEWGLQPAHGRIRVRHAAALVFGQPVMFREYINPNEVVARRRFSDFFIFLIEISILIIKDDGFICLKQCLQIFQLWHLLPYALYGSCSGDLD</sequence>
<organism evidence="1 2">
    <name type="scientific">Komagataeibacter medellinensis</name>
    <dbReference type="NCBI Taxonomy" id="1177712"/>
    <lineage>
        <taxon>Bacteria</taxon>
        <taxon>Pseudomonadati</taxon>
        <taxon>Pseudomonadota</taxon>
        <taxon>Alphaproteobacteria</taxon>
        <taxon>Acetobacterales</taxon>
        <taxon>Acetobacteraceae</taxon>
        <taxon>Komagataeibacter</taxon>
    </lineage>
</organism>
<keyword evidence="2" id="KW-1185">Reference proteome</keyword>
<evidence type="ECO:0008006" key="3">
    <source>
        <dbReference type="Google" id="ProtNLM"/>
    </source>
</evidence>
<protein>
    <recommendedName>
        <fullName evidence="3">Transposase</fullName>
    </recommendedName>
</protein>
<dbReference type="EMBL" id="QYAZ01000001">
    <property type="protein sequence ID" value="KAB8125039.1"/>
    <property type="molecule type" value="Genomic_DNA"/>
</dbReference>
<name>A0ABQ6VXY4_9PROT</name>
<dbReference type="Proteomes" id="UP000427842">
    <property type="component" value="Unassembled WGS sequence"/>
</dbReference>
<accession>A0ABQ6VXY4</accession>
<reference evidence="1 2" key="1">
    <citation type="submission" date="2018-09" db="EMBL/GenBank/DDBJ databases">
        <title>Genome sequence and characterization of the bcs clusters for the production of nanocellulose from the low pH resistant strain Komagataeibacter medellinensis ID13488.</title>
        <authorList>
            <person name="Hernandez-Arriaga A.M."/>
            <person name="Del Cerro C."/>
            <person name="Urbina L."/>
            <person name="Eceiza A."/>
            <person name="Retegi A."/>
            <person name="Prieto M.A."/>
        </authorList>
    </citation>
    <scope>NUCLEOTIDE SEQUENCE [LARGE SCALE GENOMIC DNA]</scope>
    <source>
        <strain evidence="1 2">ID13488</strain>
    </source>
</reference>
<gene>
    <name evidence="1" type="ORF">D3W54_13480</name>
</gene>
<evidence type="ECO:0000313" key="1">
    <source>
        <dbReference type="EMBL" id="KAB8125039.1"/>
    </source>
</evidence>
<proteinExistence type="predicted"/>